<dbReference type="PROSITE" id="PS51318">
    <property type="entry name" value="TAT"/>
    <property type="match status" value="1"/>
</dbReference>
<organism evidence="1 2">
    <name type="scientific">Demequina litoralis</name>
    <dbReference type="NCBI Taxonomy" id="3051660"/>
    <lineage>
        <taxon>Bacteria</taxon>
        <taxon>Bacillati</taxon>
        <taxon>Actinomycetota</taxon>
        <taxon>Actinomycetes</taxon>
        <taxon>Micrococcales</taxon>
        <taxon>Demequinaceae</taxon>
        <taxon>Demequina</taxon>
    </lineage>
</organism>
<sequence length="182" mass="18722">MAIESTNTSDSAGISRRRLVQGAAWATPAILIATAAPAGANGSGQFAPTVSAVSATYAASGGLTVQRADDASAYAVDSLEIQIETNKVPDPDKKFEYFPVAGEDTSDDWSTQIENNVEGKGNAKHSANALVSMKLTGSLNDGGASALTWAFTNLGTITKVTLRATWGPSNTVIGPLTLYPSA</sequence>
<proteinExistence type="predicted"/>
<gene>
    <name evidence="1" type="ORF">QQX09_06170</name>
</gene>
<dbReference type="RefSeq" id="WP_301132269.1">
    <property type="nucleotide sequence ID" value="NZ_JAUHPW010000004.1"/>
</dbReference>
<dbReference type="InterPro" id="IPR006311">
    <property type="entry name" value="TAT_signal"/>
</dbReference>
<evidence type="ECO:0000313" key="1">
    <source>
        <dbReference type="EMBL" id="MDN4475437.1"/>
    </source>
</evidence>
<name>A0ABT8G8Q2_9MICO</name>
<reference evidence="1" key="1">
    <citation type="submission" date="2023-06" db="EMBL/GenBank/DDBJ databases">
        <title>Sysu t00192.</title>
        <authorList>
            <person name="Gao L."/>
            <person name="Fang B.-Z."/>
            <person name="Li W.-J."/>
        </authorList>
    </citation>
    <scope>NUCLEOTIDE SEQUENCE</scope>
    <source>
        <strain evidence="1">SYSU T00192</strain>
    </source>
</reference>
<comment type="caution">
    <text evidence="1">The sequence shown here is derived from an EMBL/GenBank/DDBJ whole genome shotgun (WGS) entry which is preliminary data.</text>
</comment>
<accession>A0ABT8G8Q2</accession>
<keyword evidence="2" id="KW-1185">Reference proteome</keyword>
<dbReference type="EMBL" id="JAUHPW010000004">
    <property type="protein sequence ID" value="MDN4475437.1"/>
    <property type="molecule type" value="Genomic_DNA"/>
</dbReference>
<protein>
    <submittedName>
        <fullName evidence="1">Uncharacterized protein</fullName>
    </submittedName>
</protein>
<evidence type="ECO:0000313" key="2">
    <source>
        <dbReference type="Proteomes" id="UP001172728"/>
    </source>
</evidence>
<dbReference type="Proteomes" id="UP001172728">
    <property type="component" value="Unassembled WGS sequence"/>
</dbReference>